<evidence type="ECO:0000313" key="3">
    <source>
        <dbReference type="Proteomes" id="UP000184255"/>
    </source>
</evidence>
<accession>A0A1L7UID5</accession>
<evidence type="ECO:0000256" key="1">
    <source>
        <dbReference type="SAM" id="MobiDB-lite"/>
    </source>
</evidence>
<keyword evidence="3" id="KW-1185">Reference proteome</keyword>
<organism evidence="2 3">
    <name type="scientific">Fusarium mangiferae</name>
    <name type="common">Mango malformation disease fungus</name>
    <dbReference type="NCBI Taxonomy" id="192010"/>
    <lineage>
        <taxon>Eukaryota</taxon>
        <taxon>Fungi</taxon>
        <taxon>Dikarya</taxon>
        <taxon>Ascomycota</taxon>
        <taxon>Pezizomycotina</taxon>
        <taxon>Sordariomycetes</taxon>
        <taxon>Hypocreomycetidae</taxon>
        <taxon>Hypocreales</taxon>
        <taxon>Nectriaceae</taxon>
        <taxon>Fusarium</taxon>
        <taxon>Fusarium fujikuroi species complex</taxon>
    </lineage>
</organism>
<dbReference type="AlphaFoldDB" id="A0A1L7UID5"/>
<gene>
    <name evidence="2" type="ORF">FMAN_16254</name>
</gene>
<dbReference type="EMBL" id="FCQH01000022">
    <property type="protein sequence ID" value="CVL08163.1"/>
    <property type="molecule type" value="Genomic_DNA"/>
</dbReference>
<protein>
    <submittedName>
        <fullName evidence="2">Uncharacterized protein</fullName>
    </submittedName>
</protein>
<proteinExistence type="predicted"/>
<evidence type="ECO:0000313" key="2">
    <source>
        <dbReference type="EMBL" id="CVL08163.1"/>
    </source>
</evidence>
<feature type="region of interest" description="Disordered" evidence="1">
    <location>
        <begin position="132"/>
        <end position="158"/>
    </location>
</feature>
<dbReference type="RefSeq" id="XP_041690944.1">
    <property type="nucleotide sequence ID" value="XM_041825577.1"/>
</dbReference>
<reference evidence="3" key="1">
    <citation type="journal article" date="2016" name="Genome Biol. Evol.">
        <title>Comparative 'omics' of the Fusarium fujikuroi species complex highlights differences in genetic potential and metabolite synthesis.</title>
        <authorList>
            <person name="Niehaus E.-M."/>
            <person name="Muensterkoetter M."/>
            <person name="Proctor R.H."/>
            <person name="Brown D.W."/>
            <person name="Sharon A."/>
            <person name="Idan Y."/>
            <person name="Oren-Young L."/>
            <person name="Sieber C.M."/>
            <person name="Novak O."/>
            <person name="Pencik A."/>
            <person name="Tarkowska D."/>
            <person name="Hromadova K."/>
            <person name="Freeman S."/>
            <person name="Maymon M."/>
            <person name="Elazar M."/>
            <person name="Youssef S.A."/>
            <person name="El-Shabrawy E.S.M."/>
            <person name="Shalaby A.B.A."/>
            <person name="Houterman P."/>
            <person name="Brock N.L."/>
            <person name="Burkhardt I."/>
            <person name="Tsavkelova E.A."/>
            <person name="Dickschat J.S."/>
            <person name="Galuszka P."/>
            <person name="Gueldener U."/>
            <person name="Tudzynski B."/>
        </authorList>
    </citation>
    <scope>NUCLEOTIDE SEQUENCE [LARGE SCALE GENOMIC DNA]</scope>
    <source>
        <strain evidence="3">MRC7560</strain>
    </source>
</reference>
<dbReference type="GeneID" id="65095045"/>
<feature type="region of interest" description="Disordered" evidence="1">
    <location>
        <begin position="71"/>
        <end position="101"/>
    </location>
</feature>
<dbReference type="Proteomes" id="UP000184255">
    <property type="component" value="Unassembled WGS sequence"/>
</dbReference>
<sequence>MHPPEIAEHTGEQPFVVRCHGYEMDGKCQNCTRRGDDCVFWFGSASNLITAIPVSALSGCVPPGTQVLGTYGQPLTPDTISASSPSHPTHQHSAAPPRPANCYAFVQSPTKSLSPYVDARSGNGSQLVEKRRRLGSDEQDHAYRPPPQLSAVDENRRRRSPAEYLNHIEADGVGCRPYGDARQIPQSPASGCLPQVATATTNSYAVPAYNGRSSTGYIGSSGASTLARQEWQPQGGDTLLMCPKHVANKSDIDKTMIGRLDRPAFGQFDR</sequence>
<feature type="compositionally biased region" description="Basic and acidic residues" evidence="1">
    <location>
        <begin position="134"/>
        <end position="143"/>
    </location>
</feature>
<name>A0A1L7UID5_FUSMA</name>
<dbReference type="VEuPathDB" id="FungiDB:FMAN_16254"/>
<feature type="compositionally biased region" description="Polar residues" evidence="1">
    <location>
        <begin position="76"/>
        <end position="92"/>
    </location>
</feature>
<comment type="caution">
    <text evidence="2">The sequence shown here is derived from an EMBL/GenBank/DDBJ whole genome shotgun (WGS) entry which is preliminary data.</text>
</comment>